<keyword evidence="1" id="KW-0472">Membrane</keyword>
<protein>
    <submittedName>
        <fullName evidence="2">Cytochrome oxidase I</fullName>
    </submittedName>
</protein>
<keyword evidence="2" id="KW-0496">Mitochondrion</keyword>
<dbReference type="InterPro" id="IPR036927">
    <property type="entry name" value="Cyt_c_oxase-like_su1_sf"/>
</dbReference>
<dbReference type="Gene3D" id="1.20.210.10">
    <property type="entry name" value="Cytochrome c oxidase-like, subunit I domain"/>
    <property type="match status" value="1"/>
</dbReference>
<geneLocation type="mitochondrion" evidence="2"/>
<evidence type="ECO:0000256" key="1">
    <source>
        <dbReference type="SAM" id="Phobius"/>
    </source>
</evidence>
<dbReference type="AlphaFoldDB" id="Q34136"/>
<keyword evidence="1" id="KW-0812">Transmembrane</keyword>
<sequence>MWNMIYSIGSMISTFSIILLIYSIWNSFFLKKMLIFKLNLNNSIEWIHNMPPLEHSYSELPLITNN</sequence>
<dbReference type="EMBL" id="L39995">
    <property type="protein sequence ID" value="AAB59738.1"/>
    <property type="molecule type" value="Genomic_DNA"/>
</dbReference>
<evidence type="ECO:0000313" key="2">
    <source>
        <dbReference type="EMBL" id="AAB59738.1"/>
    </source>
</evidence>
<organism evidence="2">
    <name type="scientific">Ceratovacuna lanigera</name>
    <dbReference type="NCBI Taxonomy" id="41905"/>
    <lineage>
        <taxon>Eukaryota</taxon>
        <taxon>Metazoa</taxon>
        <taxon>Ecdysozoa</taxon>
        <taxon>Arthropoda</taxon>
        <taxon>Hexapoda</taxon>
        <taxon>Insecta</taxon>
        <taxon>Pterygota</taxon>
        <taxon>Neoptera</taxon>
        <taxon>Paraneoptera</taxon>
        <taxon>Hemiptera</taxon>
        <taxon>Sternorrhyncha</taxon>
        <taxon>Aphidomorpha</taxon>
        <taxon>Aphidoidea</taxon>
        <taxon>Hormaphididae</taxon>
        <taxon>Cerataphidini</taxon>
        <taxon>Ceratovacuna</taxon>
    </lineage>
</organism>
<dbReference type="SUPFAM" id="SSF81442">
    <property type="entry name" value="Cytochrome c oxidase subunit I-like"/>
    <property type="match status" value="1"/>
</dbReference>
<keyword evidence="1" id="KW-1133">Transmembrane helix</keyword>
<feature type="transmembrane region" description="Helical" evidence="1">
    <location>
        <begin position="6"/>
        <end position="25"/>
    </location>
</feature>
<reference evidence="2" key="1">
    <citation type="submission" date="1995-08" db="EMBL/GenBank/DDBJ databases">
        <title>Molecular phylogenetics of the soldier producing aphids of the tribe Cerataphidini (Hormaphididae: Aphidoidea): Building a big tree.</title>
        <authorList>
            <person name="Stern D.L."/>
            <person name="Aoki S."/>
            <person name="Kurosu U."/>
        </authorList>
    </citation>
    <scope>NUCLEOTIDE SEQUENCE</scope>
    <source>
        <strain evidence="2">DLS 90-86</strain>
    </source>
</reference>
<proteinExistence type="predicted"/>
<name>Q34136_9HEMI</name>
<accession>Q34136</accession>